<keyword evidence="3" id="KW-1185">Reference proteome</keyword>
<gene>
    <name evidence="2" type="ORF">GHT06_016618</name>
</gene>
<organism evidence="2 3">
    <name type="scientific">Daphnia sinensis</name>
    <dbReference type="NCBI Taxonomy" id="1820382"/>
    <lineage>
        <taxon>Eukaryota</taxon>
        <taxon>Metazoa</taxon>
        <taxon>Ecdysozoa</taxon>
        <taxon>Arthropoda</taxon>
        <taxon>Crustacea</taxon>
        <taxon>Branchiopoda</taxon>
        <taxon>Diplostraca</taxon>
        <taxon>Cladocera</taxon>
        <taxon>Anomopoda</taxon>
        <taxon>Daphniidae</taxon>
        <taxon>Daphnia</taxon>
        <taxon>Daphnia similis group</taxon>
    </lineage>
</organism>
<dbReference type="Proteomes" id="UP000820818">
    <property type="component" value="Linkage Group LG6"/>
</dbReference>
<dbReference type="AlphaFoldDB" id="A0AAD5L678"/>
<evidence type="ECO:0000313" key="3">
    <source>
        <dbReference type="Proteomes" id="UP000820818"/>
    </source>
</evidence>
<feature type="chain" id="PRO_5041917659" evidence="1">
    <location>
        <begin position="40"/>
        <end position="136"/>
    </location>
</feature>
<dbReference type="EMBL" id="WJBH02000006">
    <property type="protein sequence ID" value="KAI9556826.1"/>
    <property type="molecule type" value="Genomic_DNA"/>
</dbReference>
<evidence type="ECO:0000313" key="2">
    <source>
        <dbReference type="EMBL" id="KAI9556826.1"/>
    </source>
</evidence>
<protein>
    <submittedName>
        <fullName evidence="2">Uncharacterized protein</fullName>
    </submittedName>
</protein>
<feature type="signal peptide" evidence="1">
    <location>
        <begin position="1"/>
        <end position="39"/>
    </location>
</feature>
<evidence type="ECO:0000256" key="1">
    <source>
        <dbReference type="SAM" id="SignalP"/>
    </source>
</evidence>
<reference evidence="2 3" key="1">
    <citation type="submission" date="2022-05" db="EMBL/GenBank/DDBJ databases">
        <title>A multi-omics perspective on studying reproductive biology in Daphnia sinensis.</title>
        <authorList>
            <person name="Jia J."/>
        </authorList>
    </citation>
    <scope>NUCLEOTIDE SEQUENCE [LARGE SCALE GENOMIC DNA]</scope>
    <source>
        <strain evidence="2 3">WSL</strain>
    </source>
</reference>
<sequence length="136" mass="15227">MHVGAITAFDQFYSEVKSVATAFLLCQLMLTLWPAGAVAAPPAETNTSPKNLEDFRNHIRSTLTNYLMTQTHARYGKRMVPLTTSVSNTRNWNAQNSNEEWIGHNDGREPSGKGENLMDICFKINTSPEIRNLLLS</sequence>
<name>A0AAD5L678_9CRUS</name>
<keyword evidence="1" id="KW-0732">Signal</keyword>
<proteinExistence type="predicted"/>
<accession>A0AAD5L678</accession>
<comment type="caution">
    <text evidence="2">The sequence shown here is derived from an EMBL/GenBank/DDBJ whole genome shotgun (WGS) entry which is preliminary data.</text>
</comment>